<proteinExistence type="predicted"/>
<sequence length="175" mass="18507">MTEHGGSVRGGSVRGGSVHDVVEAAHALDDKDFLAVIRAVAERRPSLSVLLSVVDAAAASIDESRAVADSTAADAEVVELPDTVVEVDEIIDVPVVAASGAIIPEADYTQPDYTEAGVPTFDRVREKIEGRFGTSIGSAELAHESPAGKTVDEQWDERQKAAKAKLEEIRRSMGK</sequence>
<evidence type="ECO:0000313" key="3">
    <source>
        <dbReference type="Proteomes" id="UP001185927"/>
    </source>
</evidence>
<dbReference type="EMBL" id="JAWLKB010000010">
    <property type="protein sequence ID" value="MDV6269426.1"/>
    <property type="molecule type" value="Genomic_DNA"/>
</dbReference>
<evidence type="ECO:0000256" key="1">
    <source>
        <dbReference type="SAM" id="MobiDB-lite"/>
    </source>
</evidence>
<evidence type="ECO:0000313" key="2">
    <source>
        <dbReference type="EMBL" id="MDV6269426.1"/>
    </source>
</evidence>
<feature type="region of interest" description="Disordered" evidence="1">
    <location>
        <begin position="135"/>
        <end position="175"/>
    </location>
</feature>
<dbReference type="Proteomes" id="UP001185927">
    <property type="component" value="Unassembled WGS sequence"/>
</dbReference>
<protein>
    <submittedName>
        <fullName evidence="2">Uncharacterized protein</fullName>
    </submittedName>
</protein>
<dbReference type="RefSeq" id="WP_317543976.1">
    <property type="nucleotide sequence ID" value="NZ_JAWLKB010000010.1"/>
</dbReference>
<gene>
    <name evidence="2" type="ORF">R3Q16_22675</name>
</gene>
<comment type="caution">
    <text evidence="2">The sequence shown here is derived from an EMBL/GenBank/DDBJ whole genome shotgun (WGS) entry which is preliminary data.</text>
</comment>
<name>A0ABU4BZK8_RHOGO</name>
<accession>A0ABU4BZK8</accession>
<reference evidence="2 3" key="1">
    <citation type="submission" date="2023-10" db="EMBL/GenBank/DDBJ databases">
        <title>Development of a sustainable strategy for remediation of hydrocarbon-contaminated territories based on the waste exchange concept.</title>
        <authorList>
            <person name="Krivoruchko A."/>
        </authorList>
    </citation>
    <scope>NUCLEOTIDE SEQUENCE [LARGE SCALE GENOMIC DNA]</scope>
    <source>
        <strain evidence="2 3">IEGM 1203</strain>
    </source>
</reference>
<keyword evidence="3" id="KW-1185">Reference proteome</keyword>
<organism evidence="2 3">
    <name type="scientific">Rhodococcus globerulus</name>
    <dbReference type="NCBI Taxonomy" id="33008"/>
    <lineage>
        <taxon>Bacteria</taxon>
        <taxon>Bacillati</taxon>
        <taxon>Actinomycetota</taxon>
        <taxon>Actinomycetes</taxon>
        <taxon>Mycobacteriales</taxon>
        <taxon>Nocardiaceae</taxon>
        <taxon>Rhodococcus</taxon>
    </lineage>
</organism>
<feature type="compositionally biased region" description="Basic and acidic residues" evidence="1">
    <location>
        <begin position="150"/>
        <end position="175"/>
    </location>
</feature>